<feature type="domain" description="Heterokaryon incompatibility" evidence="1">
    <location>
        <begin position="51"/>
        <end position="139"/>
    </location>
</feature>
<dbReference type="Pfam" id="PF06985">
    <property type="entry name" value="HET"/>
    <property type="match status" value="1"/>
</dbReference>
<proteinExistence type="predicted"/>
<dbReference type="AlphaFoldDB" id="A0A067MEV2"/>
<dbReference type="PANTHER" id="PTHR33112:SF16">
    <property type="entry name" value="HETEROKARYON INCOMPATIBILITY DOMAIN-CONTAINING PROTEIN"/>
    <property type="match status" value="1"/>
</dbReference>
<feature type="non-terminal residue" evidence="2">
    <location>
        <position position="168"/>
    </location>
</feature>
<evidence type="ECO:0000313" key="3">
    <source>
        <dbReference type="Proteomes" id="UP000027195"/>
    </source>
</evidence>
<protein>
    <recommendedName>
        <fullName evidence="1">Heterokaryon incompatibility domain-containing protein</fullName>
    </recommendedName>
</protein>
<reference evidence="3" key="1">
    <citation type="journal article" date="2014" name="Proc. Natl. Acad. Sci. U.S.A.">
        <title>Extensive sampling of basidiomycete genomes demonstrates inadequacy of the white-rot/brown-rot paradigm for wood decay fungi.</title>
        <authorList>
            <person name="Riley R."/>
            <person name="Salamov A.A."/>
            <person name="Brown D.W."/>
            <person name="Nagy L.G."/>
            <person name="Floudas D."/>
            <person name="Held B.W."/>
            <person name="Levasseur A."/>
            <person name="Lombard V."/>
            <person name="Morin E."/>
            <person name="Otillar R."/>
            <person name="Lindquist E.A."/>
            <person name="Sun H."/>
            <person name="LaButti K.M."/>
            <person name="Schmutz J."/>
            <person name="Jabbour D."/>
            <person name="Luo H."/>
            <person name="Baker S.E."/>
            <person name="Pisabarro A.G."/>
            <person name="Walton J.D."/>
            <person name="Blanchette R.A."/>
            <person name="Henrissat B."/>
            <person name="Martin F."/>
            <person name="Cullen D."/>
            <person name="Hibbett D.S."/>
            <person name="Grigoriev I.V."/>
        </authorList>
    </citation>
    <scope>NUCLEOTIDE SEQUENCE [LARGE SCALE GENOMIC DNA]</scope>
    <source>
        <strain evidence="3">FD-172 SS1</strain>
    </source>
</reference>
<name>A0A067MEV2_BOTB1</name>
<dbReference type="InParanoid" id="A0A067MEV2"/>
<accession>A0A067MEV2</accession>
<keyword evidence="3" id="KW-1185">Reference proteome</keyword>
<dbReference type="EMBL" id="KL198068">
    <property type="protein sequence ID" value="KDQ10362.1"/>
    <property type="molecule type" value="Genomic_DNA"/>
</dbReference>
<organism evidence="2 3">
    <name type="scientific">Botryobasidium botryosum (strain FD-172 SS1)</name>
    <dbReference type="NCBI Taxonomy" id="930990"/>
    <lineage>
        <taxon>Eukaryota</taxon>
        <taxon>Fungi</taxon>
        <taxon>Dikarya</taxon>
        <taxon>Basidiomycota</taxon>
        <taxon>Agaricomycotina</taxon>
        <taxon>Agaricomycetes</taxon>
        <taxon>Cantharellales</taxon>
        <taxon>Botryobasidiaceae</taxon>
        <taxon>Botryobasidium</taxon>
    </lineage>
</organism>
<dbReference type="STRING" id="930990.A0A067MEV2"/>
<sequence>IFSCPLSTLSGRCLDIEPFATLGRYRFLSCRSICDEWFEVYETDELPEGRYCAVSYVWKGVRDLAQEGTLSQYFTVKGAEDGDPIGLHVLRDLAWAALQLKKDFIWLDRIGILQTQKEDKSWQIRNMFKIYQLSTCIILPGGVRRLVSITEETTWIDRAWTLQEALAP</sequence>
<evidence type="ECO:0000259" key="1">
    <source>
        <dbReference type="Pfam" id="PF06985"/>
    </source>
</evidence>
<gene>
    <name evidence="2" type="ORF">BOTBODRAFT_91300</name>
</gene>
<dbReference type="HOGENOM" id="CLU_093700_0_0_1"/>
<dbReference type="PANTHER" id="PTHR33112">
    <property type="entry name" value="DOMAIN PROTEIN, PUTATIVE-RELATED"/>
    <property type="match status" value="1"/>
</dbReference>
<dbReference type="Proteomes" id="UP000027195">
    <property type="component" value="Unassembled WGS sequence"/>
</dbReference>
<feature type="non-terminal residue" evidence="2">
    <location>
        <position position="1"/>
    </location>
</feature>
<dbReference type="OrthoDB" id="5122891at2759"/>
<evidence type="ECO:0000313" key="2">
    <source>
        <dbReference type="EMBL" id="KDQ10362.1"/>
    </source>
</evidence>
<dbReference type="InterPro" id="IPR010730">
    <property type="entry name" value="HET"/>
</dbReference>